<name>R7ULQ9_CAPTE</name>
<evidence type="ECO:0000256" key="1">
    <source>
        <dbReference type="SAM" id="MobiDB-lite"/>
    </source>
</evidence>
<keyword evidence="2" id="KW-0472">Membrane</keyword>
<protein>
    <submittedName>
        <fullName evidence="3 4">Uncharacterized protein</fullName>
    </submittedName>
</protein>
<feature type="compositionally biased region" description="Basic and acidic residues" evidence="1">
    <location>
        <begin position="84"/>
        <end position="93"/>
    </location>
</feature>
<evidence type="ECO:0000313" key="5">
    <source>
        <dbReference type="Proteomes" id="UP000014760"/>
    </source>
</evidence>
<reference evidence="3 5" key="2">
    <citation type="journal article" date="2013" name="Nature">
        <title>Insights into bilaterian evolution from three spiralian genomes.</title>
        <authorList>
            <person name="Simakov O."/>
            <person name="Marletaz F."/>
            <person name="Cho S.J."/>
            <person name="Edsinger-Gonzales E."/>
            <person name="Havlak P."/>
            <person name="Hellsten U."/>
            <person name="Kuo D.H."/>
            <person name="Larsson T."/>
            <person name="Lv J."/>
            <person name="Arendt D."/>
            <person name="Savage R."/>
            <person name="Osoegawa K."/>
            <person name="de Jong P."/>
            <person name="Grimwood J."/>
            <person name="Chapman J.A."/>
            <person name="Shapiro H."/>
            <person name="Aerts A."/>
            <person name="Otillar R.P."/>
            <person name="Terry A.Y."/>
            <person name="Boore J.L."/>
            <person name="Grigoriev I.V."/>
            <person name="Lindberg D.R."/>
            <person name="Seaver E.C."/>
            <person name="Weisblat D.A."/>
            <person name="Putnam N.H."/>
            <person name="Rokhsar D.S."/>
        </authorList>
    </citation>
    <scope>NUCLEOTIDE SEQUENCE</scope>
    <source>
        <strain evidence="3 5">I ESC-2004</strain>
    </source>
</reference>
<dbReference type="EMBL" id="KB302014">
    <property type="protein sequence ID" value="ELU04872.1"/>
    <property type="molecule type" value="Genomic_DNA"/>
</dbReference>
<dbReference type="HOGENOM" id="CLU_761290_0_0_1"/>
<keyword evidence="2" id="KW-0812">Transmembrane</keyword>
<proteinExistence type="predicted"/>
<dbReference type="EMBL" id="AMQN01008037">
    <property type="status" value="NOT_ANNOTATED_CDS"/>
    <property type="molecule type" value="Genomic_DNA"/>
</dbReference>
<organism evidence="3">
    <name type="scientific">Capitella teleta</name>
    <name type="common">Polychaete worm</name>
    <dbReference type="NCBI Taxonomy" id="283909"/>
    <lineage>
        <taxon>Eukaryota</taxon>
        <taxon>Metazoa</taxon>
        <taxon>Spiralia</taxon>
        <taxon>Lophotrochozoa</taxon>
        <taxon>Annelida</taxon>
        <taxon>Polychaeta</taxon>
        <taxon>Sedentaria</taxon>
        <taxon>Scolecida</taxon>
        <taxon>Capitellidae</taxon>
        <taxon>Capitella</taxon>
    </lineage>
</organism>
<dbReference type="EnsemblMetazoa" id="CapteT213432">
    <property type="protein sequence ID" value="CapteP213432"/>
    <property type="gene ID" value="CapteG213432"/>
</dbReference>
<evidence type="ECO:0000313" key="3">
    <source>
        <dbReference type="EMBL" id="ELU04872.1"/>
    </source>
</evidence>
<evidence type="ECO:0000256" key="2">
    <source>
        <dbReference type="SAM" id="Phobius"/>
    </source>
</evidence>
<reference evidence="5" key="1">
    <citation type="submission" date="2012-12" db="EMBL/GenBank/DDBJ databases">
        <authorList>
            <person name="Hellsten U."/>
            <person name="Grimwood J."/>
            <person name="Chapman J.A."/>
            <person name="Shapiro H."/>
            <person name="Aerts A."/>
            <person name="Otillar R.P."/>
            <person name="Terry A.Y."/>
            <person name="Boore J.L."/>
            <person name="Simakov O."/>
            <person name="Marletaz F."/>
            <person name="Cho S.-J."/>
            <person name="Edsinger-Gonzales E."/>
            <person name="Havlak P."/>
            <person name="Kuo D.-H."/>
            <person name="Larsson T."/>
            <person name="Lv J."/>
            <person name="Arendt D."/>
            <person name="Savage R."/>
            <person name="Osoegawa K."/>
            <person name="de Jong P."/>
            <person name="Lindberg D.R."/>
            <person name="Seaver E.C."/>
            <person name="Weisblat D.A."/>
            <person name="Putnam N.H."/>
            <person name="Grigoriev I.V."/>
            <person name="Rokhsar D.S."/>
        </authorList>
    </citation>
    <scope>NUCLEOTIDE SEQUENCE</scope>
    <source>
        <strain evidence="5">I ESC-2004</strain>
    </source>
</reference>
<gene>
    <name evidence="3" type="ORF">CAPTEDRAFT_213432</name>
</gene>
<feature type="region of interest" description="Disordered" evidence="1">
    <location>
        <begin position="69"/>
        <end position="96"/>
    </location>
</feature>
<sequence>MDNGYQYYYIALVIACFNYYVALNYTVGVGSVEWMEWAAGEARADNSLPLTFDLYDKWMRSWVLSDSRSATPATAHPPRQPPYRNDRKDGKGREKVKKVKNRLFTGSPVEKTASPALLSAAVRDRSKNNTPVPMSITRVDRTRSISFNDDQPEPAPLQMNPPLWRSMENLRLESPLDQLHPRRRGVRPDAQELLRSVHHKGFLCQGRVHNSTNRATPQTQRPQQFIVTNSLRWQWKPMRSQAGSSQGDHHLHSPFSIAHAEELRIADDFCTGWDESDDDASTFPDLPTPTISIASDAAHQLDKGGDYELHLPLDMMGDDDDDLECEQEDEEFISDNQGMEVIYEESAVPHGTARTTLCSPWNRP</sequence>
<keyword evidence="5" id="KW-1185">Reference proteome</keyword>
<dbReference type="Proteomes" id="UP000014760">
    <property type="component" value="Unassembled WGS sequence"/>
</dbReference>
<feature type="transmembrane region" description="Helical" evidence="2">
    <location>
        <begin position="6"/>
        <end position="27"/>
    </location>
</feature>
<evidence type="ECO:0000313" key="4">
    <source>
        <dbReference type="EnsemblMetazoa" id="CapteP213432"/>
    </source>
</evidence>
<dbReference type="AlphaFoldDB" id="R7ULQ9"/>
<reference evidence="4" key="3">
    <citation type="submission" date="2015-06" db="UniProtKB">
        <authorList>
            <consortium name="EnsemblMetazoa"/>
        </authorList>
    </citation>
    <scope>IDENTIFICATION</scope>
</reference>
<keyword evidence="2" id="KW-1133">Transmembrane helix</keyword>
<accession>R7ULQ9</accession>